<gene>
    <name evidence="6" type="ORF">CEPID_02650</name>
</gene>
<evidence type="ECO:0000256" key="2">
    <source>
        <dbReference type="ARBA" id="ARBA00022448"/>
    </source>
</evidence>
<dbReference type="SMART" id="SM00382">
    <property type="entry name" value="AAA"/>
    <property type="match status" value="1"/>
</dbReference>
<dbReference type="KEGG" id="cei:CEPID_02650"/>
<dbReference type="CDD" id="cd03235">
    <property type="entry name" value="ABC_Metallic_Cations"/>
    <property type="match status" value="1"/>
</dbReference>
<keyword evidence="3" id="KW-0547">Nucleotide-binding</keyword>
<dbReference type="InterPro" id="IPR050153">
    <property type="entry name" value="Metal_Ion_Import_ABC"/>
</dbReference>
<keyword evidence="7" id="KW-1185">Reference proteome</keyword>
<evidence type="ECO:0000313" key="7">
    <source>
        <dbReference type="Proteomes" id="UP000035368"/>
    </source>
</evidence>
<dbReference type="InterPro" id="IPR017871">
    <property type="entry name" value="ABC_transporter-like_CS"/>
</dbReference>
<evidence type="ECO:0000256" key="3">
    <source>
        <dbReference type="ARBA" id="ARBA00022741"/>
    </source>
</evidence>
<dbReference type="GO" id="GO:0005524">
    <property type="term" value="F:ATP binding"/>
    <property type="evidence" value="ECO:0007669"/>
    <property type="project" value="UniProtKB-KW"/>
</dbReference>
<evidence type="ECO:0000256" key="1">
    <source>
        <dbReference type="ARBA" id="ARBA00005417"/>
    </source>
</evidence>
<dbReference type="PANTHER" id="PTHR42734">
    <property type="entry name" value="METAL TRANSPORT SYSTEM ATP-BINDING PROTEIN TM_0124-RELATED"/>
    <property type="match status" value="1"/>
</dbReference>
<protein>
    <submittedName>
        <fullName evidence="6">ATPase component of Mn/Zn ABC-type transporter</fullName>
    </submittedName>
</protein>
<dbReference type="PROSITE" id="PS00211">
    <property type="entry name" value="ABC_TRANSPORTER_1"/>
    <property type="match status" value="1"/>
</dbReference>
<feature type="domain" description="ABC transporter" evidence="5">
    <location>
        <begin position="6"/>
        <end position="218"/>
    </location>
</feature>
<accession>A0A0G3GPB3</accession>
<dbReference type="RefSeq" id="WP_052843317.1">
    <property type="nucleotide sequence ID" value="NZ_CP011541.1"/>
</dbReference>
<evidence type="ECO:0000313" key="6">
    <source>
        <dbReference type="EMBL" id="AKK02410.1"/>
    </source>
</evidence>
<keyword evidence="2" id="KW-0813">Transport</keyword>
<dbReference type="PATRIC" id="fig|1050174.4.peg.538"/>
<dbReference type="STRING" id="1050174.CEPID_02650"/>
<evidence type="ECO:0000256" key="4">
    <source>
        <dbReference type="ARBA" id="ARBA00022840"/>
    </source>
</evidence>
<dbReference type="InterPro" id="IPR003593">
    <property type="entry name" value="AAA+_ATPase"/>
</dbReference>
<dbReference type="PROSITE" id="PS50893">
    <property type="entry name" value="ABC_TRANSPORTER_2"/>
    <property type="match status" value="1"/>
</dbReference>
<name>A0A0G3GPB3_9CORY</name>
<dbReference type="Pfam" id="PF00005">
    <property type="entry name" value="ABC_tran"/>
    <property type="match status" value="1"/>
</dbReference>
<dbReference type="GO" id="GO:0016887">
    <property type="term" value="F:ATP hydrolysis activity"/>
    <property type="evidence" value="ECO:0007669"/>
    <property type="project" value="InterPro"/>
</dbReference>
<organism evidence="6 7">
    <name type="scientific">Corynebacterium epidermidicanis</name>
    <dbReference type="NCBI Taxonomy" id="1050174"/>
    <lineage>
        <taxon>Bacteria</taxon>
        <taxon>Bacillati</taxon>
        <taxon>Actinomycetota</taxon>
        <taxon>Actinomycetes</taxon>
        <taxon>Mycobacteriales</taxon>
        <taxon>Corynebacteriaceae</taxon>
        <taxon>Corynebacterium</taxon>
    </lineage>
</organism>
<dbReference type="Gene3D" id="3.40.50.300">
    <property type="entry name" value="P-loop containing nucleotide triphosphate hydrolases"/>
    <property type="match status" value="1"/>
</dbReference>
<keyword evidence="4" id="KW-0067">ATP-binding</keyword>
<evidence type="ECO:0000259" key="5">
    <source>
        <dbReference type="PROSITE" id="PS50893"/>
    </source>
</evidence>
<dbReference type="SUPFAM" id="SSF52540">
    <property type="entry name" value="P-loop containing nucleoside triphosphate hydrolases"/>
    <property type="match status" value="1"/>
</dbReference>
<dbReference type="OrthoDB" id="3282096at2"/>
<reference evidence="6 7" key="1">
    <citation type="submission" date="2015-05" db="EMBL/GenBank/DDBJ databases">
        <title>Complete genome sequence of Corynebacterium epidermidicanis DSM 45586, isolated from the skin of a dog suffering from pruritus.</title>
        <authorList>
            <person name="Ruckert C."/>
            <person name="Albersmeier A."/>
            <person name="Winkler A."/>
            <person name="Tauch A."/>
        </authorList>
    </citation>
    <scope>NUCLEOTIDE SEQUENCE [LARGE SCALE GENOMIC DNA]</scope>
    <source>
        <strain evidence="6 7">DSM 45586</strain>
    </source>
</reference>
<dbReference type="Proteomes" id="UP000035368">
    <property type="component" value="Chromosome"/>
</dbReference>
<sequence>MSTPVVTFDQASVGYRGHEVLTDVSFSIPSHSMVTLVGDNGAGKSTILKAILGLAEVLRGSVTVDGEHRTKSAQGSVGYVPQKLDAAKDFPITALQVVGLGLVSRLGPFRRLSKADRESCHRALAAVDLADCARLRFGELSGGQQQRVLIARSLVSGPRLLLLDEPFNGLDEAARNRLITLLNELKHRGLAIIASTHDVRLATETDARLLRVEDATVR</sequence>
<dbReference type="InterPro" id="IPR003439">
    <property type="entry name" value="ABC_transporter-like_ATP-bd"/>
</dbReference>
<dbReference type="PANTHER" id="PTHR42734:SF5">
    <property type="entry name" value="IRON TRANSPORT SYSTEM ATP-BINDING PROTEIN HI_0361-RELATED"/>
    <property type="match status" value="1"/>
</dbReference>
<proteinExistence type="inferred from homology"/>
<dbReference type="InterPro" id="IPR027417">
    <property type="entry name" value="P-loop_NTPase"/>
</dbReference>
<dbReference type="EMBL" id="CP011541">
    <property type="protein sequence ID" value="AKK02410.1"/>
    <property type="molecule type" value="Genomic_DNA"/>
</dbReference>
<comment type="similarity">
    <text evidence="1">Belongs to the ABC transporter superfamily.</text>
</comment>
<dbReference type="AlphaFoldDB" id="A0A0G3GPB3"/>